<reference evidence="1" key="1">
    <citation type="submission" date="2022-04" db="EMBL/GenBank/DDBJ databases">
        <title>Jade perch genome.</title>
        <authorList>
            <person name="Chao B."/>
        </authorList>
    </citation>
    <scope>NUCLEOTIDE SEQUENCE</scope>
    <source>
        <strain evidence="1">CB-2022</strain>
    </source>
</reference>
<name>A0ACB8VS71_9TELE</name>
<dbReference type="EMBL" id="CM041548">
    <property type="protein sequence ID" value="KAI3358326.1"/>
    <property type="molecule type" value="Genomic_DNA"/>
</dbReference>
<protein>
    <submittedName>
        <fullName evidence="1">Uncharacterized protein</fullName>
    </submittedName>
</protein>
<evidence type="ECO:0000313" key="2">
    <source>
        <dbReference type="Proteomes" id="UP000831701"/>
    </source>
</evidence>
<sequence>MACGVHLRILLIFLVQAEHVCCSWATQAQCFQKQTGNTYVGSNQQDSGLRLGGSYLQNQLRQSGSSGSAQSSSLSTQTALSSGYSQGLSNSRNTQTVSQLAQSGYPSVRLVQDSLVLKPNWQMESNQASIQNVPKKQFSLSTAIATGSPVKQNNPFDVSKMRTWPVQQGTLRASKYQSSSSASVQTPRKSYSLNSASDQPGALKTLRAAADYSRGDYAPSKPSTLSSPLNERAGKGHSQTKVGKPYRSKLFPVTEANAQGSYSQSLQVSGRHIAPARFQPYSLQKPTNWRFSYKLPSTEQIPSNSLQTSWNGRTSAQGDGNLLASGSSRAGTSDVQFAPSRTYSIPQHFGGFAIRRLGDPDNQKEAASIRKPHQTYLTPSQQPEPLKPQVQGVYPESKWMRVRPCRGSVTGAS</sequence>
<gene>
    <name evidence="1" type="ORF">L3Q82_014768</name>
</gene>
<accession>A0ACB8VS71</accession>
<comment type="caution">
    <text evidence="1">The sequence shown here is derived from an EMBL/GenBank/DDBJ whole genome shotgun (WGS) entry which is preliminary data.</text>
</comment>
<proteinExistence type="predicted"/>
<dbReference type="Proteomes" id="UP000831701">
    <property type="component" value="Chromosome 18"/>
</dbReference>
<keyword evidence="2" id="KW-1185">Reference proteome</keyword>
<organism evidence="1 2">
    <name type="scientific">Scortum barcoo</name>
    <name type="common">barcoo grunter</name>
    <dbReference type="NCBI Taxonomy" id="214431"/>
    <lineage>
        <taxon>Eukaryota</taxon>
        <taxon>Metazoa</taxon>
        <taxon>Chordata</taxon>
        <taxon>Craniata</taxon>
        <taxon>Vertebrata</taxon>
        <taxon>Euteleostomi</taxon>
        <taxon>Actinopterygii</taxon>
        <taxon>Neopterygii</taxon>
        <taxon>Teleostei</taxon>
        <taxon>Neoteleostei</taxon>
        <taxon>Acanthomorphata</taxon>
        <taxon>Eupercaria</taxon>
        <taxon>Centrarchiformes</taxon>
        <taxon>Terapontoidei</taxon>
        <taxon>Terapontidae</taxon>
        <taxon>Scortum</taxon>
    </lineage>
</organism>
<evidence type="ECO:0000313" key="1">
    <source>
        <dbReference type="EMBL" id="KAI3358326.1"/>
    </source>
</evidence>